<dbReference type="InterPro" id="IPR032710">
    <property type="entry name" value="NTF2-like_dom_sf"/>
</dbReference>
<reference evidence="2" key="1">
    <citation type="submission" date="2019-04" db="EMBL/GenBank/DDBJ databases">
        <title>Friends and foes A comparative genomics studyof 23 Aspergillus species from section Flavi.</title>
        <authorList>
            <consortium name="DOE Joint Genome Institute"/>
            <person name="Kjaerbolling I."/>
            <person name="Vesth T."/>
            <person name="Frisvad J.C."/>
            <person name="Nybo J.L."/>
            <person name="Theobald S."/>
            <person name="Kildgaard S."/>
            <person name="Isbrandt T."/>
            <person name="Kuo A."/>
            <person name="Sato A."/>
            <person name="Lyhne E.K."/>
            <person name="Kogle M.E."/>
            <person name="Wiebenga A."/>
            <person name="Kun R.S."/>
            <person name="Lubbers R.J."/>
            <person name="Makela M.R."/>
            <person name="Barry K."/>
            <person name="Chovatia M."/>
            <person name="Clum A."/>
            <person name="Daum C."/>
            <person name="Haridas S."/>
            <person name="He G."/>
            <person name="LaButti K."/>
            <person name="Lipzen A."/>
            <person name="Mondo S."/>
            <person name="Riley R."/>
            <person name="Salamov A."/>
            <person name="Simmons B.A."/>
            <person name="Magnuson J.K."/>
            <person name="Henrissat B."/>
            <person name="Mortensen U.H."/>
            <person name="Larsen T.O."/>
            <person name="Devries R.P."/>
            <person name="Grigoriev I.V."/>
            <person name="Machida M."/>
            <person name="Baker S.E."/>
            <person name="Andersen M.R."/>
        </authorList>
    </citation>
    <scope>NUCLEOTIDE SEQUENCE [LARGE SCALE GENOMIC DNA]</scope>
    <source>
        <strain evidence="2">IBT 14317</strain>
    </source>
</reference>
<protein>
    <recommendedName>
        <fullName evidence="1">SnoaL-like domain-containing protein</fullName>
    </recommendedName>
</protein>
<name>A0A5N7CFJ7_PETAA</name>
<dbReference type="AlphaFoldDB" id="A0A5N7CFJ7"/>
<proteinExistence type="predicted"/>
<accession>A0A5N7CFJ7</accession>
<evidence type="ECO:0000313" key="2">
    <source>
        <dbReference type="EMBL" id="KAE8392855.1"/>
    </source>
</evidence>
<dbReference type="Pfam" id="PF13577">
    <property type="entry name" value="SnoaL_4"/>
    <property type="match status" value="1"/>
</dbReference>
<dbReference type="OrthoDB" id="5208229at2759"/>
<evidence type="ECO:0000259" key="1">
    <source>
        <dbReference type="Pfam" id="PF13577"/>
    </source>
</evidence>
<feature type="domain" description="SnoaL-like" evidence="1">
    <location>
        <begin position="10"/>
        <end position="157"/>
    </location>
</feature>
<dbReference type="InterPro" id="IPR037401">
    <property type="entry name" value="SnoaL-like"/>
</dbReference>
<gene>
    <name evidence="2" type="ORF">BDV23DRAFT_150626</name>
</gene>
<sequence>MAESYDVQTYLLDRANIRDTVVRAMHLFDTGATAETIQSVYTSEIHLDYDQRLGFTPEVISSESWAQRLDQIHKPYDETQHIIQNLLVALPQPTGKHPVTRPDRCEAIAYAHGWFYNLDTDNRPRLMARRQGGKHWLELLRLKDLEENGENPWRIHKQEVRLSWQDMGTH</sequence>
<dbReference type="EMBL" id="ML735234">
    <property type="protein sequence ID" value="KAE8392855.1"/>
    <property type="molecule type" value="Genomic_DNA"/>
</dbReference>
<dbReference type="Gene3D" id="3.10.450.50">
    <property type="match status" value="1"/>
</dbReference>
<dbReference type="SUPFAM" id="SSF54427">
    <property type="entry name" value="NTF2-like"/>
    <property type="match status" value="1"/>
</dbReference>
<organism evidence="2">
    <name type="scientific">Petromyces alliaceus</name>
    <name type="common">Aspergillus alliaceus</name>
    <dbReference type="NCBI Taxonomy" id="209559"/>
    <lineage>
        <taxon>Eukaryota</taxon>
        <taxon>Fungi</taxon>
        <taxon>Dikarya</taxon>
        <taxon>Ascomycota</taxon>
        <taxon>Pezizomycotina</taxon>
        <taxon>Eurotiomycetes</taxon>
        <taxon>Eurotiomycetidae</taxon>
        <taxon>Eurotiales</taxon>
        <taxon>Aspergillaceae</taxon>
        <taxon>Aspergillus</taxon>
        <taxon>Aspergillus subgen. Circumdati</taxon>
    </lineage>
</organism>
<dbReference type="Proteomes" id="UP000326877">
    <property type="component" value="Unassembled WGS sequence"/>
</dbReference>